<accession>A0ABS4NSA0</accession>
<organism evidence="5 6">
    <name type="scientific">Paenibacillus silagei</name>
    <dbReference type="NCBI Taxonomy" id="1670801"/>
    <lineage>
        <taxon>Bacteria</taxon>
        <taxon>Bacillati</taxon>
        <taxon>Bacillota</taxon>
        <taxon>Bacilli</taxon>
        <taxon>Bacillales</taxon>
        <taxon>Paenibacillaceae</taxon>
        <taxon>Paenibacillus</taxon>
    </lineage>
</organism>
<keyword evidence="1" id="KW-0805">Transcription regulation</keyword>
<dbReference type="RefSeq" id="WP_209874395.1">
    <property type="nucleotide sequence ID" value="NZ_JAGGLV010000009.1"/>
</dbReference>
<keyword evidence="2" id="KW-0238">DNA-binding</keyword>
<dbReference type="Gene3D" id="1.10.10.60">
    <property type="entry name" value="Homeodomain-like"/>
    <property type="match status" value="2"/>
</dbReference>
<dbReference type="InterPro" id="IPR020449">
    <property type="entry name" value="Tscrpt_reg_AraC-type_HTH"/>
</dbReference>
<dbReference type="Gene3D" id="2.60.120.10">
    <property type="entry name" value="Jelly Rolls"/>
    <property type="match status" value="1"/>
</dbReference>
<dbReference type="SMART" id="SM00342">
    <property type="entry name" value="HTH_ARAC"/>
    <property type="match status" value="1"/>
</dbReference>
<dbReference type="InterPro" id="IPR003313">
    <property type="entry name" value="AraC-bd"/>
</dbReference>
<dbReference type="PROSITE" id="PS01124">
    <property type="entry name" value="HTH_ARAC_FAMILY_2"/>
    <property type="match status" value="1"/>
</dbReference>
<evidence type="ECO:0000313" key="6">
    <source>
        <dbReference type="Proteomes" id="UP000773462"/>
    </source>
</evidence>
<dbReference type="PRINTS" id="PR00032">
    <property type="entry name" value="HTHARAC"/>
</dbReference>
<dbReference type="EMBL" id="JAGGLV010000009">
    <property type="protein sequence ID" value="MBP2112933.1"/>
    <property type="molecule type" value="Genomic_DNA"/>
</dbReference>
<sequence>MRLAYRKANALLNQHISNIGDGQTSFHIHYWGFMPNHYNNSLHRHSFFEVCYVQQGTGSYQDDDALFPLEPGTLFCSRPGIWHQIRSEQGLVLFFIAFEIDEALSSADGRKPFQELAAGRQAIAPHEAAALSARIWRTLFSLAESEAGVSRLPMNHLALALLHSFPQAFSPEPHLQAGTMKEDSGEHRHLERAKRYIRDNLSSPLHMAQVALELDISPRHLSRIFQACLGQTFVHYIQERRIQQAKDWLLHTDYPIKDIAERCGFESVHYFTRVFTKQLGVSPARFRRSQFADGRQNLS</sequence>
<dbReference type="Proteomes" id="UP000773462">
    <property type="component" value="Unassembled WGS sequence"/>
</dbReference>
<keyword evidence="3" id="KW-0804">Transcription</keyword>
<dbReference type="InterPro" id="IPR011051">
    <property type="entry name" value="RmlC_Cupin_sf"/>
</dbReference>
<evidence type="ECO:0000256" key="1">
    <source>
        <dbReference type="ARBA" id="ARBA00023015"/>
    </source>
</evidence>
<feature type="domain" description="HTH araC/xylS-type" evidence="4">
    <location>
        <begin position="191"/>
        <end position="289"/>
    </location>
</feature>
<dbReference type="InterPro" id="IPR018062">
    <property type="entry name" value="HTH_AraC-typ_CS"/>
</dbReference>
<dbReference type="InterPro" id="IPR009057">
    <property type="entry name" value="Homeodomain-like_sf"/>
</dbReference>
<evidence type="ECO:0000313" key="5">
    <source>
        <dbReference type="EMBL" id="MBP2112933.1"/>
    </source>
</evidence>
<proteinExistence type="predicted"/>
<comment type="caution">
    <text evidence="5">The sequence shown here is derived from an EMBL/GenBank/DDBJ whole genome shotgun (WGS) entry which is preliminary data.</text>
</comment>
<gene>
    <name evidence="5" type="ORF">J2Z70_003087</name>
</gene>
<dbReference type="InterPro" id="IPR014710">
    <property type="entry name" value="RmlC-like_jellyroll"/>
</dbReference>
<name>A0ABS4NSA0_9BACL</name>
<keyword evidence="6" id="KW-1185">Reference proteome</keyword>
<reference evidence="5 6" key="1">
    <citation type="submission" date="2021-03" db="EMBL/GenBank/DDBJ databases">
        <title>Genomic Encyclopedia of Type Strains, Phase IV (KMG-IV): sequencing the most valuable type-strain genomes for metagenomic binning, comparative biology and taxonomic classification.</title>
        <authorList>
            <person name="Goeker M."/>
        </authorList>
    </citation>
    <scope>NUCLEOTIDE SEQUENCE [LARGE SCALE GENOMIC DNA]</scope>
    <source>
        <strain evidence="5 6">DSM 101953</strain>
    </source>
</reference>
<dbReference type="PANTHER" id="PTHR43280:SF28">
    <property type="entry name" value="HTH-TYPE TRANSCRIPTIONAL ACTIVATOR RHAS"/>
    <property type="match status" value="1"/>
</dbReference>
<dbReference type="SUPFAM" id="SSF46689">
    <property type="entry name" value="Homeodomain-like"/>
    <property type="match status" value="2"/>
</dbReference>
<dbReference type="InterPro" id="IPR018060">
    <property type="entry name" value="HTH_AraC"/>
</dbReference>
<evidence type="ECO:0000256" key="2">
    <source>
        <dbReference type="ARBA" id="ARBA00023125"/>
    </source>
</evidence>
<evidence type="ECO:0000256" key="3">
    <source>
        <dbReference type="ARBA" id="ARBA00023163"/>
    </source>
</evidence>
<dbReference type="SUPFAM" id="SSF51182">
    <property type="entry name" value="RmlC-like cupins"/>
    <property type="match status" value="1"/>
</dbReference>
<evidence type="ECO:0000259" key="4">
    <source>
        <dbReference type="PROSITE" id="PS01124"/>
    </source>
</evidence>
<dbReference type="Pfam" id="PF12833">
    <property type="entry name" value="HTH_18"/>
    <property type="match status" value="1"/>
</dbReference>
<dbReference type="Pfam" id="PF02311">
    <property type="entry name" value="AraC_binding"/>
    <property type="match status" value="1"/>
</dbReference>
<protein>
    <submittedName>
        <fullName evidence="5">AraC family L-rhamnose operon transcriptional activator RhaR</fullName>
    </submittedName>
</protein>
<dbReference type="PROSITE" id="PS00041">
    <property type="entry name" value="HTH_ARAC_FAMILY_1"/>
    <property type="match status" value="1"/>
</dbReference>
<dbReference type="PANTHER" id="PTHR43280">
    <property type="entry name" value="ARAC-FAMILY TRANSCRIPTIONAL REGULATOR"/>
    <property type="match status" value="1"/>
</dbReference>